<dbReference type="InterPro" id="IPR049022">
    <property type="entry name" value="AMG1_III"/>
</dbReference>
<dbReference type="GeneID" id="17320568"/>
<evidence type="ECO:0000256" key="6">
    <source>
        <dbReference type="ARBA" id="ARBA00022723"/>
    </source>
</evidence>
<name>R7Q4W3_CHOCR</name>
<comment type="cofactor">
    <cofactor evidence="2">
        <name>Mg(2+)</name>
        <dbReference type="ChEBI" id="CHEBI:18420"/>
    </cofactor>
</comment>
<dbReference type="PROSITE" id="PS00710">
    <property type="entry name" value="PGM_PMM"/>
    <property type="match status" value="1"/>
</dbReference>
<evidence type="ECO:0000256" key="9">
    <source>
        <dbReference type="ARBA" id="ARBA00031926"/>
    </source>
</evidence>
<dbReference type="Proteomes" id="UP000012073">
    <property type="component" value="Unassembled WGS sequence"/>
</dbReference>
<comment type="similarity">
    <text evidence="4">Belongs to the phosphohexose mutase family.</text>
</comment>
<evidence type="ECO:0000256" key="8">
    <source>
        <dbReference type="ARBA" id="ARBA00023235"/>
    </source>
</evidence>
<reference evidence="17" key="1">
    <citation type="journal article" date="2013" name="Proc. Natl. Acad. Sci. U.S.A.">
        <title>Genome structure and metabolic features in the red seaweed Chondrus crispus shed light on evolution of the Archaeplastida.</title>
        <authorList>
            <person name="Collen J."/>
            <person name="Porcel B."/>
            <person name="Carre W."/>
            <person name="Ball S.G."/>
            <person name="Chaparro C."/>
            <person name="Tonon T."/>
            <person name="Barbeyron T."/>
            <person name="Michel G."/>
            <person name="Noel B."/>
            <person name="Valentin K."/>
            <person name="Elias M."/>
            <person name="Artiguenave F."/>
            <person name="Arun A."/>
            <person name="Aury J.M."/>
            <person name="Barbosa-Neto J.F."/>
            <person name="Bothwell J.H."/>
            <person name="Bouget F.Y."/>
            <person name="Brillet L."/>
            <person name="Cabello-Hurtado F."/>
            <person name="Capella-Gutierrez S."/>
            <person name="Charrier B."/>
            <person name="Cladiere L."/>
            <person name="Cock J.M."/>
            <person name="Coelho S.M."/>
            <person name="Colleoni C."/>
            <person name="Czjzek M."/>
            <person name="Da Silva C."/>
            <person name="Delage L."/>
            <person name="Denoeud F."/>
            <person name="Deschamps P."/>
            <person name="Dittami S.M."/>
            <person name="Gabaldon T."/>
            <person name="Gachon C.M."/>
            <person name="Groisillier A."/>
            <person name="Herve C."/>
            <person name="Jabbari K."/>
            <person name="Katinka M."/>
            <person name="Kloareg B."/>
            <person name="Kowalczyk N."/>
            <person name="Labadie K."/>
            <person name="Leblanc C."/>
            <person name="Lopez P.J."/>
            <person name="McLachlan D.H."/>
            <person name="Meslet-Cladiere L."/>
            <person name="Moustafa A."/>
            <person name="Nehr Z."/>
            <person name="Nyvall Collen P."/>
            <person name="Panaud O."/>
            <person name="Partensky F."/>
            <person name="Poulain J."/>
            <person name="Rensing S.A."/>
            <person name="Rousvoal S."/>
            <person name="Samson G."/>
            <person name="Symeonidi A."/>
            <person name="Weissenbach J."/>
            <person name="Zambounis A."/>
            <person name="Wincker P."/>
            <person name="Boyen C."/>
        </authorList>
    </citation>
    <scope>NUCLEOTIDE SEQUENCE [LARGE SCALE GENOMIC DNA]</scope>
    <source>
        <strain evidence="17">cv. Stackhouse</strain>
    </source>
</reference>
<dbReference type="Gene3D" id="3.40.120.10">
    <property type="entry name" value="Alpha-D-Glucose-1,6-Bisphosphate, subunit A, domain 3"/>
    <property type="match status" value="3"/>
</dbReference>
<dbReference type="Pfam" id="PF21405">
    <property type="entry name" value="AMG1_II"/>
    <property type="match status" value="1"/>
</dbReference>
<proteinExistence type="inferred from homology"/>
<evidence type="ECO:0000256" key="7">
    <source>
        <dbReference type="ARBA" id="ARBA00022842"/>
    </source>
</evidence>
<evidence type="ECO:0000259" key="14">
    <source>
        <dbReference type="Pfam" id="PF21404"/>
    </source>
</evidence>
<dbReference type="Pfam" id="PF02878">
    <property type="entry name" value="PGM_PMM_I"/>
    <property type="match status" value="2"/>
</dbReference>
<keyword evidence="6" id="KW-0479">Metal-binding</keyword>
<evidence type="ECO:0000256" key="1">
    <source>
        <dbReference type="ARBA" id="ARBA00000558"/>
    </source>
</evidence>
<dbReference type="InterPro" id="IPR049023">
    <property type="entry name" value="AMG1_II"/>
</dbReference>
<dbReference type="AlphaFoldDB" id="R7Q4W3"/>
<dbReference type="InterPro" id="IPR005844">
    <property type="entry name" value="A-D-PHexomutase_a/b/a-I"/>
</dbReference>
<feature type="domain" description="Phosphoacetylglucosamine mutase AMG1" evidence="14">
    <location>
        <begin position="334"/>
        <end position="476"/>
    </location>
</feature>
<dbReference type="Gene3D" id="3.30.310.50">
    <property type="entry name" value="Alpha-D-phosphohexomutase, C-terminal domain"/>
    <property type="match status" value="1"/>
</dbReference>
<dbReference type="OMA" id="WEAYATK"/>
<evidence type="ECO:0000256" key="3">
    <source>
        <dbReference type="ARBA" id="ARBA00004865"/>
    </source>
</evidence>
<feature type="domain" description="Alpha-D-phosphohexomutase alpha/beta/alpha" evidence="13">
    <location>
        <begin position="151"/>
        <end position="215"/>
    </location>
</feature>
<comment type="pathway">
    <text evidence="3">Nucleotide-sugar biosynthesis; UDP-N-acetyl-alpha-D-glucosamine biosynthesis; N-acetyl-alpha-D-glucosamine 1-phosphate from alpha-D-glucosamine 6-phosphate (route I): step 2/2.</text>
</comment>
<dbReference type="STRING" id="2769.R7Q4W3"/>
<gene>
    <name evidence="16" type="ORF">CHC_T00001867001</name>
</gene>
<keyword evidence="17" id="KW-1185">Reference proteome</keyword>
<comment type="catalytic activity">
    <reaction evidence="1">
        <text>N-acetyl-alpha-D-glucosamine 1-phosphate = N-acetyl-D-glucosamine 6-phosphate</text>
        <dbReference type="Rhea" id="RHEA:23804"/>
        <dbReference type="ChEBI" id="CHEBI:57513"/>
        <dbReference type="ChEBI" id="CHEBI:57776"/>
        <dbReference type="EC" id="5.4.2.3"/>
    </reaction>
</comment>
<dbReference type="SUPFAM" id="SSF53738">
    <property type="entry name" value="Phosphoglucomutase, first 3 domains"/>
    <property type="match status" value="3"/>
</dbReference>
<dbReference type="Gramene" id="CDF33049">
    <property type="protein sequence ID" value="CDF33049"/>
    <property type="gene ID" value="CHC_T00001867001"/>
</dbReference>
<evidence type="ECO:0000313" key="16">
    <source>
        <dbReference type="EMBL" id="CDF33049.1"/>
    </source>
</evidence>
<protein>
    <recommendedName>
        <fullName evidence="5">phosphoacetylglucosamine mutase</fullName>
        <ecNumber evidence="5">5.4.2.3</ecNumber>
    </recommendedName>
    <alternativeName>
        <fullName evidence="10">Acetylglucosamine phosphomutase</fullName>
    </alternativeName>
    <alternativeName>
        <fullName evidence="9">N-acetylglucosamine-phosphate mutase</fullName>
    </alternativeName>
</protein>
<evidence type="ECO:0000256" key="4">
    <source>
        <dbReference type="ARBA" id="ARBA00010231"/>
    </source>
</evidence>
<dbReference type="GO" id="GO:0004610">
    <property type="term" value="F:phosphoacetylglucosamine mutase activity"/>
    <property type="evidence" value="ECO:0007669"/>
    <property type="project" value="UniProtKB-EC"/>
</dbReference>
<feature type="domain" description="Alpha-D-phosphohexomutase alpha/beta/alpha" evidence="13">
    <location>
        <begin position="102"/>
        <end position="136"/>
    </location>
</feature>
<evidence type="ECO:0000256" key="2">
    <source>
        <dbReference type="ARBA" id="ARBA00001946"/>
    </source>
</evidence>
<dbReference type="EMBL" id="HG001632">
    <property type="protein sequence ID" value="CDF33049.1"/>
    <property type="molecule type" value="Genomic_DNA"/>
</dbReference>
<evidence type="ECO:0000259" key="13">
    <source>
        <dbReference type="Pfam" id="PF02878"/>
    </source>
</evidence>
<evidence type="ECO:0000259" key="12">
    <source>
        <dbReference type="Pfam" id="PF00408"/>
    </source>
</evidence>
<dbReference type="GO" id="GO:0006048">
    <property type="term" value="P:UDP-N-acetylglucosamine biosynthetic process"/>
    <property type="evidence" value="ECO:0007669"/>
    <property type="project" value="TreeGrafter"/>
</dbReference>
<dbReference type="OrthoDB" id="1928at2759"/>
<keyword evidence="8" id="KW-0413">Isomerase</keyword>
<dbReference type="GO" id="GO:0005975">
    <property type="term" value="P:carbohydrate metabolic process"/>
    <property type="evidence" value="ECO:0007669"/>
    <property type="project" value="InterPro"/>
</dbReference>
<dbReference type="EC" id="5.4.2.3" evidence="5"/>
<dbReference type="InterPro" id="IPR005843">
    <property type="entry name" value="A-D-PHexomutase_C"/>
</dbReference>
<dbReference type="PANTHER" id="PTHR45955:SF1">
    <property type="entry name" value="PHOSPHOACETYLGLUCOSAMINE MUTASE"/>
    <property type="match status" value="1"/>
</dbReference>
<dbReference type="GO" id="GO:0000287">
    <property type="term" value="F:magnesium ion binding"/>
    <property type="evidence" value="ECO:0007669"/>
    <property type="project" value="InterPro"/>
</dbReference>
<evidence type="ECO:0000256" key="10">
    <source>
        <dbReference type="ARBA" id="ARBA00032065"/>
    </source>
</evidence>
<dbReference type="PANTHER" id="PTHR45955">
    <property type="entry name" value="PHOSPHOACETYLGLUCOSAMINE MUTASE"/>
    <property type="match status" value="1"/>
</dbReference>
<dbReference type="RefSeq" id="XP_005712852.1">
    <property type="nucleotide sequence ID" value="XM_005712795.1"/>
</dbReference>
<accession>R7Q4W3</accession>
<evidence type="ECO:0000256" key="5">
    <source>
        <dbReference type="ARBA" id="ARBA00012731"/>
    </source>
</evidence>
<dbReference type="InterPro" id="IPR016055">
    <property type="entry name" value="A-D-PHexomutase_a/b/a-I/II/III"/>
</dbReference>
<keyword evidence="7" id="KW-0460">Magnesium</keyword>
<evidence type="ECO:0000259" key="15">
    <source>
        <dbReference type="Pfam" id="PF21405"/>
    </source>
</evidence>
<evidence type="ECO:0000313" key="17">
    <source>
        <dbReference type="Proteomes" id="UP000012073"/>
    </source>
</evidence>
<feature type="region of interest" description="Disordered" evidence="11">
    <location>
        <begin position="1"/>
        <end position="24"/>
    </location>
</feature>
<dbReference type="SUPFAM" id="SSF55957">
    <property type="entry name" value="Phosphoglucomutase, C-terminal domain"/>
    <property type="match status" value="1"/>
</dbReference>
<dbReference type="InterPro" id="IPR036900">
    <property type="entry name" value="A-D-PHexomutase_C_sf"/>
</dbReference>
<dbReference type="KEGG" id="ccp:CHC_T00001867001"/>
<feature type="domain" description="Alpha-D-phosphohexomutase C-terminal" evidence="12">
    <location>
        <begin position="498"/>
        <end position="567"/>
    </location>
</feature>
<sequence length="582" mass="62662">MHPLPPPTSSRRRETQVNSKSSHLGDFINLSTRYPYEHPPTIMQAVSDLQSDLNSLLGHRSQPGPLSYGTAGFRGKAETLHEAVLRCGMLAACRSHSLAGRAVGVMVTASHNPAPDNGLKLVEPDGSMLHKDWEVAATEFVNAFDNPPAALAKMVKLEDVPRQGKAVVLIGWDTRKSSAVLVDLACQGVEVMGGTVIKLGLVTTPQLHFSLRARDRKEASALEDYYTALRRAFGKLVREKRAVLPPLAVDCANGVGAVAIDAIRSALPAIAVVNRANDGPLNKNCGADFVQKQRKMPEIYSKAVPKCKMWASLDGDADRLVMFEKRDGGIALADGDRFAALVTQFISKHMKQGGVGGLSLAVAQTAYSNGAATEFLSKLQGVQVVTAKTGVKHLEKAVRKFDIGVYWEPNGHGTVLFSDKAVGELTSAKAKLAGEHDGSQQKRSLSTLLAVSALANQAVGDGVADLLLILAILSREDMTTSEWLRLYEERRSSNVVVRVTDKSVIVTEDCDRLVKEPAALRDAIAKASDEEGCRAFVRPSGTEDVVRVYAEAPVKREGKANEMALEIARAVYRLCGGVGERL</sequence>
<dbReference type="PhylomeDB" id="R7Q4W3"/>
<dbReference type="Pfam" id="PF00408">
    <property type="entry name" value="PGM_PMM_IV"/>
    <property type="match status" value="1"/>
</dbReference>
<evidence type="ECO:0000256" key="11">
    <source>
        <dbReference type="SAM" id="MobiDB-lite"/>
    </source>
</evidence>
<feature type="domain" description="Phosphoacetylglucosamine mutase AMG1" evidence="15">
    <location>
        <begin position="223"/>
        <end position="321"/>
    </location>
</feature>
<dbReference type="FunFam" id="3.40.120.10:FF:000013">
    <property type="entry name" value="Phosphoacetylglucosamine mutase"/>
    <property type="match status" value="1"/>
</dbReference>
<organism evidence="16 17">
    <name type="scientific">Chondrus crispus</name>
    <name type="common">Carrageen Irish moss</name>
    <name type="synonym">Polymorpha crispa</name>
    <dbReference type="NCBI Taxonomy" id="2769"/>
    <lineage>
        <taxon>Eukaryota</taxon>
        <taxon>Rhodophyta</taxon>
        <taxon>Florideophyceae</taxon>
        <taxon>Rhodymeniophycidae</taxon>
        <taxon>Gigartinales</taxon>
        <taxon>Gigartinaceae</taxon>
        <taxon>Chondrus</taxon>
    </lineage>
</organism>
<dbReference type="InterPro" id="IPR016066">
    <property type="entry name" value="A-D-PHexomutase_CS"/>
</dbReference>
<dbReference type="Pfam" id="PF21404">
    <property type="entry name" value="AMG1_III"/>
    <property type="match status" value="1"/>
</dbReference>